<dbReference type="PANTHER" id="PTHR14241">
    <property type="entry name" value="INTERFERON-INDUCED PROTEIN 44"/>
    <property type="match status" value="1"/>
</dbReference>
<dbReference type="PANTHER" id="PTHR14241:SF32">
    <property type="entry name" value="VWFA DOMAIN-CONTAINING PROTEIN-RELATED"/>
    <property type="match status" value="1"/>
</dbReference>
<evidence type="ECO:0008006" key="4">
    <source>
        <dbReference type="Google" id="ProtNLM"/>
    </source>
</evidence>
<dbReference type="Gene3D" id="3.40.50.300">
    <property type="entry name" value="P-loop containing nucleotide triphosphate hydrolases"/>
    <property type="match status" value="1"/>
</dbReference>
<comment type="caution">
    <text evidence="2">The sequence shown here is derived from an EMBL/GenBank/DDBJ whole genome shotgun (WGS) entry which is preliminary data.</text>
</comment>
<evidence type="ECO:0000256" key="1">
    <source>
        <dbReference type="SAM" id="Phobius"/>
    </source>
</evidence>
<dbReference type="Proteomes" id="UP001293593">
    <property type="component" value="Unassembled WGS sequence"/>
</dbReference>
<dbReference type="InterPro" id="IPR027417">
    <property type="entry name" value="P-loop_NTPase"/>
</dbReference>
<dbReference type="SUPFAM" id="SSF52540">
    <property type="entry name" value="P-loop containing nucleoside triphosphate hydrolases"/>
    <property type="match status" value="1"/>
</dbReference>
<keyword evidence="1" id="KW-0812">Transmembrane</keyword>
<evidence type="ECO:0000313" key="2">
    <source>
        <dbReference type="EMBL" id="KAK4268236.1"/>
    </source>
</evidence>
<reference evidence="2" key="1">
    <citation type="submission" date="2023-10" db="EMBL/GenBank/DDBJ databases">
        <title>Chromosome-level genome of the transformable northern wattle, Acacia crassicarpa.</title>
        <authorList>
            <person name="Massaro I."/>
            <person name="Sinha N.R."/>
            <person name="Poethig S."/>
            <person name="Leichty A.R."/>
        </authorList>
    </citation>
    <scope>NUCLEOTIDE SEQUENCE</scope>
    <source>
        <strain evidence="2">Acra3RX</strain>
        <tissue evidence="2">Leaf</tissue>
    </source>
</reference>
<proteinExistence type="predicted"/>
<organism evidence="2 3">
    <name type="scientific">Acacia crassicarpa</name>
    <name type="common">northern wattle</name>
    <dbReference type="NCBI Taxonomy" id="499986"/>
    <lineage>
        <taxon>Eukaryota</taxon>
        <taxon>Viridiplantae</taxon>
        <taxon>Streptophyta</taxon>
        <taxon>Embryophyta</taxon>
        <taxon>Tracheophyta</taxon>
        <taxon>Spermatophyta</taxon>
        <taxon>Magnoliopsida</taxon>
        <taxon>eudicotyledons</taxon>
        <taxon>Gunneridae</taxon>
        <taxon>Pentapetalae</taxon>
        <taxon>rosids</taxon>
        <taxon>fabids</taxon>
        <taxon>Fabales</taxon>
        <taxon>Fabaceae</taxon>
        <taxon>Caesalpinioideae</taxon>
        <taxon>mimosoid clade</taxon>
        <taxon>Acacieae</taxon>
        <taxon>Acacia</taxon>
    </lineage>
</organism>
<accession>A0AAE1JD96</accession>
<name>A0AAE1JD96_9FABA</name>
<sequence length="432" mass="48639">MGGGSVSSQGEDSCSDVDFSILSSNSPIRDNMSMKVENDTVNGENGLAQVETGERNIGPSSFDLEVNNRRKERIYREILQNYDGRRIRCNTLKEEREKILSYRPGLWTENLGGSKLSDYDVPKTTCLLFIGPRGSGKSSLINRISQVFDVDKYAPARAQVSCNSSTGDGTYFLQEYMIPRDSTSICLYDTRCLSGNPNDDDRILYQWMTEGVCHGELVLRRTDDQSLKKLLKKRACKTGCFFRKRMKVNFVIYVVNGLSVLKSLENTGTLETGYTDMVASTFNCPYLPFKDDKPVLVVTHGDLLSLPDRARVCAYLVELLGIPPAQIFDIPECDDHVTEFTVIEMLNYTLGHADRNYPPKIRTMDKVHKASLSLYLILLILGLGIAIALACNKFRRHGHLDAFGWKTIASGSKHKVPGSQPKIEWHKIRHIW</sequence>
<dbReference type="AlphaFoldDB" id="A0AAE1JD96"/>
<gene>
    <name evidence="2" type="ORF">QN277_024920</name>
</gene>
<protein>
    <recommendedName>
        <fullName evidence="4">G domain-containing protein</fullName>
    </recommendedName>
</protein>
<keyword evidence="1" id="KW-1133">Transmembrane helix</keyword>
<evidence type="ECO:0000313" key="3">
    <source>
        <dbReference type="Proteomes" id="UP001293593"/>
    </source>
</evidence>
<keyword evidence="3" id="KW-1185">Reference proteome</keyword>
<keyword evidence="1" id="KW-0472">Membrane</keyword>
<feature type="transmembrane region" description="Helical" evidence="1">
    <location>
        <begin position="372"/>
        <end position="391"/>
    </location>
</feature>
<dbReference type="EMBL" id="JAWXYG010000007">
    <property type="protein sequence ID" value="KAK4268236.1"/>
    <property type="molecule type" value="Genomic_DNA"/>
</dbReference>